<evidence type="ECO:0000313" key="4">
    <source>
        <dbReference type="EMBL" id="KOO26879.1"/>
    </source>
</evidence>
<evidence type="ECO:0000256" key="1">
    <source>
        <dbReference type="PROSITE-ProRule" id="PRU00239"/>
    </source>
</evidence>
<reference evidence="5" key="1">
    <citation type="journal article" date="2015" name="PLoS Genet.">
        <title>Genome Sequence and Transcriptome Analyses of Chrysochromulina tobin: Metabolic Tools for Enhanced Algal Fitness in the Prominent Order Prymnesiales (Haptophyceae).</title>
        <authorList>
            <person name="Hovde B.T."/>
            <person name="Deodato C.R."/>
            <person name="Hunsperger H.M."/>
            <person name="Ryken S.A."/>
            <person name="Yost W."/>
            <person name="Jha R.K."/>
            <person name="Patterson J."/>
            <person name="Monnat R.J. Jr."/>
            <person name="Barlow S.B."/>
            <person name="Starkenburg S.R."/>
            <person name="Cattolico R.A."/>
        </authorList>
    </citation>
    <scope>NUCLEOTIDE SEQUENCE</scope>
    <source>
        <strain evidence="5">CCMP291</strain>
    </source>
</reference>
<feature type="region of interest" description="Disordered" evidence="2">
    <location>
        <begin position="347"/>
        <end position="379"/>
    </location>
</feature>
<evidence type="ECO:0000313" key="5">
    <source>
        <dbReference type="Proteomes" id="UP000037460"/>
    </source>
</evidence>
<proteinExistence type="predicted"/>
<dbReference type="SMART" id="SM00230">
    <property type="entry name" value="CysPc"/>
    <property type="match status" value="1"/>
</dbReference>
<dbReference type="InterPro" id="IPR038765">
    <property type="entry name" value="Papain-like_cys_pep_sf"/>
</dbReference>
<gene>
    <name evidence="4" type="ORF">Ctob_005032</name>
</gene>
<accession>A0A0M0JJY1</accession>
<dbReference type="Pfam" id="PF00648">
    <property type="entry name" value="Peptidase_C2"/>
    <property type="match status" value="1"/>
</dbReference>
<dbReference type="PANTHER" id="PTHR46298:SF1">
    <property type="entry name" value="ANDROGLOBIN"/>
    <property type="match status" value="1"/>
</dbReference>
<dbReference type="GO" id="GO:0004198">
    <property type="term" value="F:calcium-dependent cysteine-type endopeptidase activity"/>
    <property type="evidence" value="ECO:0007669"/>
    <property type="project" value="InterPro"/>
</dbReference>
<dbReference type="InterPro" id="IPR053033">
    <property type="entry name" value="Androglobin-like"/>
</dbReference>
<dbReference type="GO" id="GO:0006508">
    <property type="term" value="P:proteolysis"/>
    <property type="evidence" value="ECO:0007669"/>
    <property type="project" value="InterPro"/>
</dbReference>
<dbReference type="PANTHER" id="PTHR46298">
    <property type="entry name" value="ANDROGLOBIN"/>
    <property type="match status" value="1"/>
</dbReference>
<name>A0A0M0JJY1_9EUKA</name>
<evidence type="ECO:0000259" key="3">
    <source>
        <dbReference type="PROSITE" id="PS50203"/>
    </source>
</evidence>
<feature type="compositionally biased region" description="Basic and acidic residues" evidence="2">
    <location>
        <begin position="938"/>
        <end position="948"/>
    </location>
</feature>
<feature type="region of interest" description="Disordered" evidence="2">
    <location>
        <begin position="926"/>
        <end position="948"/>
    </location>
</feature>
<dbReference type="Proteomes" id="UP000037460">
    <property type="component" value="Unassembled WGS sequence"/>
</dbReference>
<sequence length="948" mass="99302">MAPKKAPEPEPVVNKAPEPGEVKYPEWTEAVLAAEPFALDAPFEDPAGLLLPADLYAGASGAPAVPEPMLEVGAYLWESIYPKAAGGAPAYSASGKYAVRLWEQGAWRLVVVDDRIPFDAHGRALLPLSSHPNELWPLLLAKALCKLGAPYATSLSQDAAVLWRLTGWLPEQVPIAPCFPAEAAFDTLAAALAPECQCAVGVTLPAGEVEALAEVGLYHGPLVVVRDARELEGRDRYVRLETEVMEWTGPLCDTDEPSWSHELADALTEVLFAVGVTPQEGLPVADGDPVPPPFGSCVVAIEKYDWTAPAPAATLLQLTITTCTTVVLTLERGTTYRITAVSQLPDGYRNEPPEVPTTEAEAAAEEGAPETKETPVPTPPAAVASACHVAFTACSDAPLSLGELSVLSKNVLSLQLLSLSGELPEMPAGQWVVGASIALKPTVACTVCAKLVLADPLAAATARLHLVCEEPVSDQKECTSFDGLVSGGFDLDPAQSPNGYTLLFDLKPMSALPPSGWSLLLTSTSEVAATVTPLKPSALSDVYQPNASYKLCRLVLNGAVTCTSALHVGCTLPTALVHARAFKLMPPSGEPPYYAQERVLAEGSGLGCVSLMAVGVDAAVAPPPPAKGKKGEPEPPPAPKTQIILEVMVDTISGLELGLRTRPRKPELEPEDEPDVGWTVTACAKELVGLAKDSAREQEIAALAASWESSAPGRAAKAKGARETYLAGLAAAAAEAEAARVAAAEAAEAAKAAETAAAIEASRAAAMEMGEAEIEERIAEYGLEPTGEDKEALVEQLVQAQAAAAAQEAAEAAAFAALELDATATADEEIAGAPTAEVDPPRTVRRVLAEGAEARLVPSEEWKEWKDAHAERLNEIVGRRTERATKRGGMKDELAAVIGHTITATKAKRPDAASAYASAVSARQELLGKFTKEPPPPVEEKPAKGKKK</sequence>
<dbReference type="PROSITE" id="PS50203">
    <property type="entry name" value="CALPAIN_CAT"/>
    <property type="match status" value="1"/>
</dbReference>
<dbReference type="OrthoDB" id="9374162at2759"/>
<dbReference type="AlphaFoldDB" id="A0A0M0JJY1"/>
<comment type="caution">
    <text evidence="1">Lacks conserved residue(s) required for the propagation of feature annotation.</text>
</comment>
<comment type="caution">
    <text evidence="4">The sequence shown here is derived from an EMBL/GenBank/DDBJ whole genome shotgun (WGS) entry which is preliminary data.</text>
</comment>
<evidence type="ECO:0000256" key="2">
    <source>
        <dbReference type="SAM" id="MobiDB-lite"/>
    </source>
</evidence>
<protein>
    <submittedName>
        <fullName evidence="4">Androglobin isoform 1</fullName>
    </submittedName>
</protein>
<dbReference type="EMBL" id="JWZX01002790">
    <property type="protein sequence ID" value="KOO26879.1"/>
    <property type="molecule type" value="Genomic_DNA"/>
</dbReference>
<organism evidence="4 5">
    <name type="scientific">Chrysochromulina tobinii</name>
    <dbReference type="NCBI Taxonomy" id="1460289"/>
    <lineage>
        <taxon>Eukaryota</taxon>
        <taxon>Haptista</taxon>
        <taxon>Haptophyta</taxon>
        <taxon>Prymnesiophyceae</taxon>
        <taxon>Prymnesiales</taxon>
        <taxon>Chrysochromulinaceae</taxon>
        <taxon>Chrysochromulina</taxon>
    </lineage>
</organism>
<keyword evidence="5" id="KW-1185">Reference proteome</keyword>
<feature type="domain" description="Calpain catalytic" evidence="3">
    <location>
        <begin position="48"/>
        <end position="281"/>
    </location>
</feature>
<dbReference type="SUPFAM" id="SSF54001">
    <property type="entry name" value="Cysteine proteinases"/>
    <property type="match status" value="1"/>
</dbReference>
<feature type="region of interest" description="Disordered" evidence="2">
    <location>
        <begin position="1"/>
        <end position="20"/>
    </location>
</feature>
<dbReference type="InterPro" id="IPR001300">
    <property type="entry name" value="Peptidase_C2_calpain_cat"/>
</dbReference>